<dbReference type="RefSeq" id="WP_188594417.1">
    <property type="nucleotide sequence ID" value="NZ_BMFU01000012.1"/>
</dbReference>
<keyword evidence="2" id="KW-1185">Reference proteome</keyword>
<dbReference type="EMBL" id="BMFU01000012">
    <property type="protein sequence ID" value="GGH68689.1"/>
    <property type="molecule type" value="Genomic_DNA"/>
</dbReference>
<reference evidence="2" key="1">
    <citation type="journal article" date="2019" name="Int. J. Syst. Evol. Microbiol.">
        <title>The Global Catalogue of Microorganisms (GCM) 10K type strain sequencing project: providing services to taxonomists for standard genome sequencing and annotation.</title>
        <authorList>
            <consortium name="The Broad Institute Genomics Platform"/>
            <consortium name="The Broad Institute Genome Sequencing Center for Infectious Disease"/>
            <person name="Wu L."/>
            <person name="Ma J."/>
        </authorList>
    </citation>
    <scope>NUCLEOTIDE SEQUENCE [LARGE SCALE GENOMIC DNA]</scope>
    <source>
        <strain evidence="2">CGMCC 1.12770</strain>
    </source>
</reference>
<evidence type="ECO:0000313" key="1">
    <source>
        <dbReference type="EMBL" id="GGH68689.1"/>
    </source>
</evidence>
<accession>A0ABQ1ZLW1</accession>
<organism evidence="1 2">
    <name type="scientific">Paenibacillus silvae</name>
    <dbReference type="NCBI Taxonomy" id="1325358"/>
    <lineage>
        <taxon>Bacteria</taxon>
        <taxon>Bacillati</taxon>
        <taxon>Bacillota</taxon>
        <taxon>Bacilli</taxon>
        <taxon>Bacillales</taxon>
        <taxon>Paenibacillaceae</taxon>
        <taxon>Paenibacillus</taxon>
    </lineage>
</organism>
<sequence length="186" mass="21732">MDNQKEILFVKKHISNDNIQWNITLYRQPINYYVPPFFSKKYGVLHGFTLIETYGLMIRQTVYGSELEFYEWDLGPLSCQQYEVNYLSNLLCRSPILDRNLIYRTVKEETLTWCNNHWKSPFGKVAEKTLLRKTQIELEGPPPLPVKNSEKYVSRATRLTTAYGALRGLKIPDKLNPKNKGHSSNN</sequence>
<comment type="caution">
    <text evidence="1">The sequence shown here is derived from an EMBL/GenBank/DDBJ whole genome shotgun (WGS) entry which is preliminary data.</text>
</comment>
<dbReference type="Proteomes" id="UP000652153">
    <property type="component" value="Unassembled WGS sequence"/>
</dbReference>
<gene>
    <name evidence="1" type="ORF">GCM10008014_51370</name>
</gene>
<protein>
    <submittedName>
        <fullName evidence="1">Uncharacterized protein</fullName>
    </submittedName>
</protein>
<evidence type="ECO:0000313" key="2">
    <source>
        <dbReference type="Proteomes" id="UP000652153"/>
    </source>
</evidence>
<name>A0ABQ1ZLW1_9BACL</name>
<proteinExistence type="predicted"/>